<feature type="compositionally biased region" description="Low complexity" evidence="1">
    <location>
        <begin position="108"/>
        <end position="124"/>
    </location>
</feature>
<evidence type="ECO:0000313" key="3">
    <source>
        <dbReference type="EMBL" id="KAK9792990.1"/>
    </source>
</evidence>
<dbReference type="Proteomes" id="UP001465755">
    <property type="component" value="Unassembled WGS sequence"/>
</dbReference>
<dbReference type="CDD" id="cd14686">
    <property type="entry name" value="bZIP"/>
    <property type="match status" value="1"/>
</dbReference>
<keyword evidence="4" id="KW-1185">Reference proteome</keyword>
<proteinExistence type="predicted"/>
<evidence type="ECO:0000259" key="2">
    <source>
        <dbReference type="PROSITE" id="PS50217"/>
    </source>
</evidence>
<dbReference type="PROSITE" id="PS50217">
    <property type="entry name" value="BZIP"/>
    <property type="match status" value="1"/>
</dbReference>
<dbReference type="GO" id="GO:0003700">
    <property type="term" value="F:DNA-binding transcription factor activity"/>
    <property type="evidence" value="ECO:0007669"/>
    <property type="project" value="InterPro"/>
</dbReference>
<feature type="region of interest" description="Disordered" evidence="1">
    <location>
        <begin position="108"/>
        <end position="166"/>
    </location>
</feature>
<feature type="compositionally biased region" description="Basic and acidic residues" evidence="1">
    <location>
        <begin position="125"/>
        <end position="139"/>
    </location>
</feature>
<dbReference type="Gene3D" id="1.20.5.170">
    <property type="match status" value="1"/>
</dbReference>
<feature type="region of interest" description="Disordered" evidence="1">
    <location>
        <begin position="520"/>
        <end position="569"/>
    </location>
</feature>
<dbReference type="InterPro" id="IPR004827">
    <property type="entry name" value="bZIP"/>
</dbReference>
<evidence type="ECO:0000256" key="1">
    <source>
        <dbReference type="SAM" id="MobiDB-lite"/>
    </source>
</evidence>
<accession>A0AAW1NNT4</accession>
<dbReference type="AlphaFoldDB" id="A0AAW1NNT4"/>
<name>A0AAW1NNT4_9CHLO</name>
<evidence type="ECO:0000313" key="4">
    <source>
        <dbReference type="Proteomes" id="UP001465755"/>
    </source>
</evidence>
<sequence length="569" mass="62602">MATSISPPSPLTAMAGFFPDAPLTTEDDAKFLAFLSEPLPPLRADSADNMAEDFTLFSDNAGPQQQGIIPPFFQQETGEQQTATFSAHHFPSSYSSYLSKVPAVQSRQSDVASAAQSQGSGSSDAPKHNSQEAKQQRVREKNRRAMKKFREKQKEKSKASENRLQDLSSQLQSLQLENERLLSQNRTLKLASMCKDAMAECTGNSQTAVACTSDWEPRKGWSDFNPQSAMLLHLGPPGSPPVRITCQQMRAMTQPHMTELVRGYVMRAAPLLVEANDDLSSPAAAELQCLKYELNALAAHCAMNNPTLMHRKWGIPSAGSPAAPLQGPLPADQKQHALHLMRVLDFTPEQRATMVKVYQLVVADIRRLKQERLNILNHLQELNALEAGTPEPRQFSAILDGLKQLTLNTEDMHRCYCIHGASLWSTMMNCIQVAKIVIHSFPGAPNMWTLCTAAAELPADELVTNAELNNAVESRYAEIWKWHSAMSRQGRLGTIPTAACPHSVQQDLPQNLHHAPWSKALGEDAPAGTGQVPQLFRDEHDPPVIQMPKIPGQPGRISCDILAPQEDGP</sequence>
<protein>
    <recommendedName>
        <fullName evidence="2">BZIP domain-containing protein</fullName>
    </recommendedName>
</protein>
<comment type="caution">
    <text evidence="3">The sequence shown here is derived from an EMBL/GenBank/DDBJ whole genome shotgun (WGS) entry which is preliminary data.</text>
</comment>
<reference evidence="3 4" key="1">
    <citation type="journal article" date="2024" name="Nat. Commun.">
        <title>Phylogenomics reveals the evolutionary origins of lichenization in chlorophyte algae.</title>
        <authorList>
            <person name="Puginier C."/>
            <person name="Libourel C."/>
            <person name="Otte J."/>
            <person name="Skaloud P."/>
            <person name="Haon M."/>
            <person name="Grisel S."/>
            <person name="Petersen M."/>
            <person name="Berrin J.G."/>
            <person name="Delaux P.M."/>
            <person name="Dal Grande F."/>
            <person name="Keller J."/>
        </authorList>
    </citation>
    <scope>NUCLEOTIDE SEQUENCE [LARGE SCALE GENOMIC DNA]</scope>
    <source>
        <strain evidence="3 4">SAG 2036</strain>
    </source>
</reference>
<feature type="compositionally biased region" description="Basic residues" evidence="1">
    <location>
        <begin position="140"/>
        <end position="151"/>
    </location>
</feature>
<gene>
    <name evidence="3" type="ORF">WJX73_000592</name>
</gene>
<organism evidence="3 4">
    <name type="scientific">Symbiochloris irregularis</name>
    <dbReference type="NCBI Taxonomy" id="706552"/>
    <lineage>
        <taxon>Eukaryota</taxon>
        <taxon>Viridiplantae</taxon>
        <taxon>Chlorophyta</taxon>
        <taxon>core chlorophytes</taxon>
        <taxon>Trebouxiophyceae</taxon>
        <taxon>Trebouxiales</taxon>
        <taxon>Trebouxiaceae</taxon>
        <taxon>Symbiochloris</taxon>
    </lineage>
</organism>
<dbReference type="EMBL" id="JALJOQ010000155">
    <property type="protein sequence ID" value="KAK9792990.1"/>
    <property type="molecule type" value="Genomic_DNA"/>
</dbReference>
<feature type="domain" description="BZIP" evidence="2">
    <location>
        <begin position="132"/>
        <end position="189"/>
    </location>
</feature>
<feature type="compositionally biased region" description="Basic and acidic residues" evidence="1">
    <location>
        <begin position="152"/>
        <end position="164"/>
    </location>
</feature>